<dbReference type="Pfam" id="PF02269">
    <property type="entry name" value="TFIID-18kDa"/>
    <property type="match status" value="1"/>
</dbReference>
<dbReference type="Gene3D" id="1.10.20.10">
    <property type="entry name" value="Histone, subunit A"/>
    <property type="match status" value="1"/>
</dbReference>
<dbReference type="AlphaFoldDB" id="A0A381L6P7"/>
<dbReference type="OrthoDB" id="10266074at2759"/>
<evidence type="ECO:0000256" key="5">
    <source>
        <dbReference type="ARBA" id="ARBA00038392"/>
    </source>
</evidence>
<dbReference type="SUPFAM" id="SSF47113">
    <property type="entry name" value="Histone-fold"/>
    <property type="match status" value="2"/>
</dbReference>
<dbReference type="InterPro" id="IPR003195">
    <property type="entry name" value="TFIID_TAF13"/>
</dbReference>
<evidence type="ECO:0000256" key="1">
    <source>
        <dbReference type="ARBA" id="ARBA00004123"/>
    </source>
</evidence>
<proteinExistence type="inferred from homology"/>
<name>A0A381L6P7_BLUGR</name>
<keyword evidence="4" id="KW-0539">Nucleus</keyword>
<evidence type="ECO:0000256" key="3">
    <source>
        <dbReference type="ARBA" id="ARBA00023163"/>
    </source>
</evidence>
<comment type="subcellular location">
    <subcellularLocation>
        <location evidence="1">Nucleus</location>
    </subcellularLocation>
</comment>
<dbReference type="PANTHER" id="PTHR11380:SF5">
    <property type="entry name" value="TRANSCRIPTION INITIATION FACTOR TFIID SUBUNIT 13"/>
    <property type="match status" value="1"/>
</dbReference>
<accession>A0A381L6P7</accession>
<dbReference type="InterPro" id="IPR009072">
    <property type="entry name" value="Histone-fold"/>
</dbReference>
<evidence type="ECO:0000256" key="6">
    <source>
        <dbReference type="ARBA" id="ARBA00040136"/>
    </source>
</evidence>
<evidence type="ECO:0000313" key="7">
    <source>
        <dbReference type="EMBL" id="SUZ09608.1"/>
    </source>
</evidence>
<evidence type="ECO:0000256" key="4">
    <source>
        <dbReference type="ARBA" id="ARBA00023242"/>
    </source>
</evidence>
<dbReference type="PANTHER" id="PTHR11380">
    <property type="entry name" value="TRANSCRIPTION INITIATION FACTOR TFIID/SUPT3-RELATED"/>
    <property type="match status" value="1"/>
</dbReference>
<dbReference type="GO" id="GO:0005669">
    <property type="term" value="C:transcription factor TFIID complex"/>
    <property type="evidence" value="ECO:0007669"/>
    <property type="project" value="TreeGrafter"/>
</dbReference>
<keyword evidence="2" id="KW-0805">Transcription regulation</keyword>
<protein>
    <recommendedName>
        <fullName evidence="6">Transcription initiation factor TFIID subunit 13</fullName>
    </recommendedName>
</protein>
<comment type="similarity">
    <text evidence="5">Belongs to the TAF13 family.</text>
</comment>
<dbReference type="GO" id="GO:0046982">
    <property type="term" value="F:protein heterodimerization activity"/>
    <property type="evidence" value="ECO:0007669"/>
    <property type="project" value="InterPro"/>
</dbReference>
<organism evidence="7">
    <name type="scientific">Blumeria graminis f. sp. tritici 96224</name>
    <dbReference type="NCBI Taxonomy" id="1268274"/>
    <lineage>
        <taxon>Eukaryota</taxon>
        <taxon>Fungi</taxon>
        <taxon>Dikarya</taxon>
        <taxon>Ascomycota</taxon>
        <taxon>Pezizomycotina</taxon>
        <taxon>Leotiomycetes</taxon>
        <taxon>Erysiphales</taxon>
        <taxon>Erysiphaceae</taxon>
        <taxon>Blumeria</taxon>
    </lineage>
</organism>
<keyword evidence="3" id="KW-0804">Transcription</keyword>
<feature type="non-terminal residue" evidence="7">
    <location>
        <position position="148"/>
    </location>
</feature>
<dbReference type="GO" id="GO:0051123">
    <property type="term" value="P:RNA polymerase II preinitiation complex assembly"/>
    <property type="evidence" value="ECO:0007669"/>
    <property type="project" value="TreeGrafter"/>
</dbReference>
<dbReference type="EMBL" id="UIGY01000052">
    <property type="protein sequence ID" value="SUZ09608.1"/>
    <property type="molecule type" value="Genomic_DNA"/>
</dbReference>
<gene>
    <name evidence="7" type="ORF">BGT96224V2_LOCUS2760</name>
</gene>
<evidence type="ECO:0000256" key="2">
    <source>
        <dbReference type="ARBA" id="ARBA00023015"/>
    </source>
</evidence>
<reference evidence="7" key="1">
    <citation type="submission" date="2018-07" db="EMBL/GenBank/DDBJ databases">
        <authorList>
            <person name="Quirk P.G."/>
            <person name="Krulwich T.A."/>
        </authorList>
    </citation>
    <scope>NUCLEOTIDE SEQUENCE</scope>
    <source>
        <strain evidence="7">96224</strain>
    </source>
</reference>
<sequence>MEPRARVGKNRGQQSFSDLELQQFLFGHGDVAQSLEPTKRILDELLTDFITELCFEAHRSAFISGRQKIKLEDIKFACRKNPAYLGKIKEVQDKKAEIDAARKLLDQNDDKITKSNVKALEEAPLGEADDDIDIDIQGQRGKPNGFYK</sequence>